<dbReference type="Proteomes" id="UP000030341">
    <property type="component" value="Chromosome 1"/>
</dbReference>
<evidence type="ECO:0000313" key="2">
    <source>
        <dbReference type="Proteomes" id="UP000030341"/>
    </source>
</evidence>
<proteinExistence type="predicted"/>
<keyword evidence="2" id="KW-1185">Reference proteome</keyword>
<protein>
    <submittedName>
        <fullName evidence="1">Uncharacterized protein</fullName>
    </submittedName>
</protein>
<evidence type="ECO:0000313" key="1">
    <source>
        <dbReference type="EMBL" id="AIY66333.1"/>
    </source>
</evidence>
<dbReference type="KEGG" id="pseo:OM33_08595"/>
<dbReference type="AlphaFoldDB" id="A0A0A7EIG0"/>
<gene>
    <name evidence="1" type="ORF">OM33_08595</name>
</gene>
<dbReference type="HOGENOM" id="CLU_2383976_0_0_6"/>
<dbReference type="EMBL" id="CP009888">
    <property type="protein sequence ID" value="AIY66333.1"/>
    <property type="molecule type" value="Genomic_DNA"/>
</dbReference>
<sequence>MKHLFDWSYNPSLEGKLLCRACGPTKFSDGSKMKSDHWGEYGIWHNRFERRYLPHGEFKTNNQGNLEHIESGLIGNEAYKKFARSEPYPLKENV</sequence>
<accession>A0A0A7EIG0</accession>
<organism evidence="1 2">
    <name type="scientific">Pseudoalteromonas piratica</name>
    <dbReference type="NCBI Taxonomy" id="1348114"/>
    <lineage>
        <taxon>Bacteria</taxon>
        <taxon>Pseudomonadati</taxon>
        <taxon>Pseudomonadota</taxon>
        <taxon>Gammaproteobacteria</taxon>
        <taxon>Alteromonadales</taxon>
        <taxon>Pseudoalteromonadaceae</taxon>
        <taxon>Pseudoalteromonas</taxon>
    </lineage>
</organism>
<name>A0A0A7EIG0_9GAMM</name>
<dbReference type="STRING" id="1348114.OM33_08595"/>
<reference evidence="1 2" key="1">
    <citation type="submission" date="2014-11" db="EMBL/GenBank/DDBJ databases">
        <title>Complete Genome Sequence of Pseudoalteromonas sp. Strain OCN003 Isolated from Kaneohe Bay, Oahu, Hawaii.</title>
        <authorList>
            <person name="Beurmann S."/>
            <person name="Videau P."/>
            <person name="Ushijima B."/>
            <person name="Smith A.M."/>
            <person name="Aeby G.S."/>
            <person name="Callahan S.M."/>
            <person name="Belcaid M."/>
        </authorList>
    </citation>
    <scope>NUCLEOTIDE SEQUENCE [LARGE SCALE GENOMIC DNA]</scope>
    <source>
        <strain evidence="1 2">OCN003</strain>
    </source>
</reference>